<reference evidence="4" key="2">
    <citation type="journal article" date="2009" name="Genome Res.">
        <title>Comparative genomic analyses of the human fungal pathogens Coccidioides and their relatives.</title>
        <authorList>
            <person name="Sharpton T.J."/>
            <person name="Stajich J.E."/>
            <person name="Rounsley S.D."/>
            <person name="Gardner M.J."/>
            <person name="Wortman J.R."/>
            <person name="Jordar V.S."/>
            <person name="Maiti R."/>
            <person name="Kodira C.D."/>
            <person name="Neafsey D.E."/>
            <person name="Zeng Q."/>
            <person name="Hung C.-Y."/>
            <person name="McMahan C."/>
            <person name="Muszewska A."/>
            <person name="Grynberg M."/>
            <person name="Mandel M.A."/>
            <person name="Kellner E.M."/>
            <person name="Barker B.M."/>
            <person name="Galgiani J.N."/>
            <person name="Orbach M.J."/>
            <person name="Kirkland T.N."/>
            <person name="Cole G.T."/>
            <person name="Henn M.R."/>
            <person name="Birren B.W."/>
            <person name="Taylor J.W."/>
        </authorList>
    </citation>
    <scope>NUCLEOTIDE SEQUENCE [LARGE SCALE GENOMIC DNA]</scope>
    <source>
        <strain evidence="4">RMSCC 3488</strain>
    </source>
</reference>
<dbReference type="AlphaFoldDB" id="A0A0J6FBZ3"/>
<keyword evidence="2" id="KW-0732">Signal</keyword>
<evidence type="ECO:0000313" key="4">
    <source>
        <dbReference type="Proteomes" id="UP000054567"/>
    </source>
</evidence>
<feature type="signal peptide" evidence="2">
    <location>
        <begin position="1"/>
        <end position="20"/>
    </location>
</feature>
<feature type="region of interest" description="Disordered" evidence="1">
    <location>
        <begin position="96"/>
        <end position="144"/>
    </location>
</feature>
<reference evidence="3 4" key="1">
    <citation type="submission" date="2007-06" db="EMBL/GenBank/DDBJ databases">
        <title>The Genome Sequence of Coccidioides posadasii RMSCC_3488.</title>
        <authorList>
            <consortium name="Coccidioides Genome Resources Consortium"/>
            <consortium name="The Broad Institute Genome Sequencing Platform"/>
            <person name="Henn M.R."/>
            <person name="Sykes S."/>
            <person name="Young S."/>
            <person name="Jaffe D."/>
            <person name="Berlin A."/>
            <person name="Alvarez P."/>
            <person name="Butler J."/>
            <person name="Gnerre S."/>
            <person name="Grabherr M."/>
            <person name="Mauceli E."/>
            <person name="Brockman W."/>
            <person name="Kodira C."/>
            <person name="Alvarado L."/>
            <person name="Zeng Q."/>
            <person name="Crawford M."/>
            <person name="Antoine C."/>
            <person name="Devon K."/>
            <person name="Galgiani J."/>
            <person name="Orsborn K."/>
            <person name="Lewis M.L."/>
            <person name="Nusbaum C."/>
            <person name="Galagan J."/>
            <person name="Birren B."/>
        </authorList>
    </citation>
    <scope>NUCLEOTIDE SEQUENCE [LARGE SCALE GENOMIC DNA]</scope>
    <source>
        <strain evidence="3 4">RMSCC 3488</strain>
    </source>
</reference>
<feature type="compositionally biased region" description="Basic and acidic residues" evidence="1">
    <location>
        <begin position="118"/>
        <end position="129"/>
    </location>
</feature>
<accession>A0A0J6FBZ3</accession>
<organism evidence="3 4">
    <name type="scientific">Coccidioides posadasii RMSCC 3488</name>
    <dbReference type="NCBI Taxonomy" id="454284"/>
    <lineage>
        <taxon>Eukaryota</taxon>
        <taxon>Fungi</taxon>
        <taxon>Dikarya</taxon>
        <taxon>Ascomycota</taxon>
        <taxon>Pezizomycotina</taxon>
        <taxon>Eurotiomycetes</taxon>
        <taxon>Eurotiomycetidae</taxon>
        <taxon>Onygenales</taxon>
        <taxon>Onygenaceae</taxon>
        <taxon>Coccidioides</taxon>
    </lineage>
</organism>
<reference evidence="4" key="3">
    <citation type="journal article" date="2010" name="Genome Res.">
        <title>Population genomic sequencing of Coccidioides fungi reveals recent hybridization and transposon control.</title>
        <authorList>
            <person name="Neafsey D.E."/>
            <person name="Barker B.M."/>
            <person name="Sharpton T.J."/>
            <person name="Stajich J.E."/>
            <person name="Park D.J."/>
            <person name="Whiston E."/>
            <person name="Hung C.-Y."/>
            <person name="McMahan C."/>
            <person name="White J."/>
            <person name="Sykes S."/>
            <person name="Heiman D."/>
            <person name="Young S."/>
            <person name="Zeng Q."/>
            <person name="Abouelleil A."/>
            <person name="Aftuck L."/>
            <person name="Bessette D."/>
            <person name="Brown A."/>
            <person name="FitzGerald M."/>
            <person name="Lui A."/>
            <person name="Macdonald J.P."/>
            <person name="Priest M."/>
            <person name="Orbach M.J."/>
            <person name="Galgiani J.N."/>
            <person name="Kirkland T.N."/>
            <person name="Cole G.T."/>
            <person name="Birren B.W."/>
            <person name="Henn M.R."/>
            <person name="Taylor J.W."/>
            <person name="Rounsley S.D."/>
        </authorList>
    </citation>
    <scope>NUCLEOTIDE SEQUENCE [LARGE SCALE GENOMIC DNA]</scope>
    <source>
        <strain evidence="4">RMSCC 3488</strain>
    </source>
</reference>
<protein>
    <submittedName>
        <fullName evidence="3">Uncharacterized protein</fullName>
    </submittedName>
</protein>
<evidence type="ECO:0000256" key="2">
    <source>
        <dbReference type="SAM" id="SignalP"/>
    </source>
</evidence>
<sequence length="549" mass="60272">MRLSLTAFLLFQSVFGPCNASPLTRLQPRATTASVTQVVVTTTSGSSTWSQTFTPTRLTKYASATGPTTVTSTDKAGKVVLIGVFAGGLAWVGLAGPKPIPPPPTPPPEPPEPPEPGDDSKHTEDKPKETPTTSELINTKPAQTPFIHEKRVWKEYESFRKQKPVKAPHDVTNCAEVSGPTVQRSIAVDKIKGFCKNNKDKKIDNEGIQDTPYVGRGLVLSLSTKWNEICPAKLANSLRHGDCEWLLKSCLDNCDTNTLKKHGSFIKDGCFIWGAIAQEYEGDLECEKERGINDDRGVKRDDVAKSIKEFCANPGGATVNPDRKLSRQYYYETGNSAAELSVSFSHDSDQCPDHIPEYEVDQAACERFLLKAVDGCDTNQVTAKYGGTVRDHCGVFRVKTKNVEAVFCGIEEGDIIGDVNDVKSMTRAQALEAIDHICGEKIKVDPDFKVDLHNFHQKAEGSGQAAYTSFGQFVVRFQASFNGGFDDKDCPKGKLHFIQKEECVRKMKVLIDSCDTGTTAKKRGGLLLDKTAHGCVRWTLYAQRAVNEK</sequence>
<proteinExistence type="predicted"/>
<dbReference type="Proteomes" id="UP000054567">
    <property type="component" value="Unassembled WGS sequence"/>
</dbReference>
<name>A0A0J6FBZ3_COCPO</name>
<dbReference type="VEuPathDB" id="FungiDB:CPAG_02808"/>
<feature type="compositionally biased region" description="Polar residues" evidence="1">
    <location>
        <begin position="130"/>
        <end position="142"/>
    </location>
</feature>
<gene>
    <name evidence="3" type="ORF">CPAG_02808</name>
</gene>
<feature type="compositionally biased region" description="Pro residues" evidence="1">
    <location>
        <begin position="98"/>
        <end position="114"/>
    </location>
</feature>
<dbReference type="OrthoDB" id="3886018at2759"/>
<evidence type="ECO:0000313" key="3">
    <source>
        <dbReference type="EMBL" id="KMM66469.1"/>
    </source>
</evidence>
<evidence type="ECO:0000256" key="1">
    <source>
        <dbReference type="SAM" id="MobiDB-lite"/>
    </source>
</evidence>
<feature type="chain" id="PRO_5005270889" evidence="2">
    <location>
        <begin position="21"/>
        <end position="549"/>
    </location>
</feature>
<dbReference type="EMBL" id="DS268109">
    <property type="protein sequence ID" value="KMM66469.1"/>
    <property type="molecule type" value="Genomic_DNA"/>
</dbReference>